<evidence type="ECO:0000256" key="5">
    <source>
        <dbReference type="ARBA" id="ARBA00022840"/>
    </source>
</evidence>
<comment type="similarity">
    <text evidence="2">Belongs to the ABC transporter superfamily.</text>
</comment>
<accession>A0A7L5C0M7</accession>
<dbReference type="InterPro" id="IPR013563">
    <property type="entry name" value="Oligopep_ABC_C"/>
</dbReference>
<dbReference type="EMBL" id="CP049056">
    <property type="protein sequence ID" value="QIE56648.1"/>
    <property type="molecule type" value="Genomic_DNA"/>
</dbReference>
<feature type="region of interest" description="Disordered" evidence="6">
    <location>
        <begin position="272"/>
        <end position="295"/>
    </location>
</feature>
<dbReference type="InterPro" id="IPR027417">
    <property type="entry name" value="P-loop_NTPase"/>
</dbReference>
<dbReference type="InterPro" id="IPR017871">
    <property type="entry name" value="ABC_transporter-like_CS"/>
</dbReference>
<dbReference type="SUPFAM" id="SSF52540">
    <property type="entry name" value="P-loop containing nucleoside triphosphate hydrolases"/>
    <property type="match status" value="1"/>
</dbReference>
<feature type="domain" description="ABC transporter" evidence="7">
    <location>
        <begin position="6"/>
        <end position="255"/>
    </location>
</feature>
<dbReference type="PANTHER" id="PTHR43776:SF7">
    <property type="entry name" value="D,D-DIPEPTIDE TRANSPORT ATP-BINDING PROTEIN DDPF-RELATED"/>
    <property type="match status" value="1"/>
</dbReference>
<evidence type="ECO:0000313" key="9">
    <source>
        <dbReference type="Proteomes" id="UP000503336"/>
    </source>
</evidence>
<keyword evidence="9" id="KW-1185">Reference proteome</keyword>
<keyword evidence="5 8" id="KW-0067">ATP-binding</keyword>
<dbReference type="Proteomes" id="UP000503336">
    <property type="component" value="Chromosome"/>
</dbReference>
<dbReference type="Pfam" id="PF08352">
    <property type="entry name" value="oligo_HPY"/>
    <property type="match status" value="1"/>
</dbReference>
<dbReference type="InterPro" id="IPR003593">
    <property type="entry name" value="AAA+_ATPase"/>
</dbReference>
<dbReference type="GO" id="GO:0005886">
    <property type="term" value="C:plasma membrane"/>
    <property type="evidence" value="ECO:0007669"/>
    <property type="project" value="UniProtKB-SubCell"/>
</dbReference>
<name>A0A7L5C0M7_9RHOB</name>
<dbReference type="CDD" id="cd03257">
    <property type="entry name" value="ABC_NikE_OppD_transporters"/>
    <property type="match status" value="1"/>
</dbReference>
<dbReference type="PROSITE" id="PS50893">
    <property type="entry name" value="ABC_TRANSPORTER_2"/>
    <property type="match status" value="1"/>
</dbReference>
<comment type="subcellular location">
    <subcellularLocation>
        <location evidence="1">Cell inner membrane</location>
        <topology evidence="1">Peripheral membrane protein</topology>
    </subcellularLocation>
</comment>
<gene>
    <name evidence="8" type="ORF">G5B40_15130</name>
</gene>
<evidence type="ECO:0000256" key="4">
    <source>
        <dbReference type="ARBA" id="ARBA00022741"/>
    </source>
</evidence>
<organism evidence="8 9">
    <name type="scientific">Pikeienuella piscinae</name>
    <dbReference type="NCBI Taxonomy" id="2748098"/>
    <lineage>
        <taxon>Bacteria</taxon>
        <taxon>Pseudomonadati</taxon>
        <taxon>Pseudomonadota</taxon>
        <taxon>Alphaproteobacteria</taxon>
        <taxon>Rhodobacterales</taxon>
        <taxon>Paracoccaceae</taxon>
        <taxon>Pikeienuella</taxon>
    </lineage>
</organism>
<dbReference type="GO" id="GO:0016887">
    <property type="term" value="F:ATP hydrolysis activity"/>
    <property type="evidence" value="ECO:0007669"/>
    <property type="project" value="InterPro"/>
</dbReference>
<evidence type="ECO:0000256" key="2">
    <source>
        <dbReference type="ARBA" id="ARBA00005417"/>
    </source>
</evidence>
<dbReference type="Pfam" id="PF00005">
    <property type="entry name" value="ABC_tran"/>
    <property type="match status" value="1"/>
</dbReference>
<dbReference type="GO" id="GO:0015833">
    <property type="term" value="P:peptide transport"/>
    <property type="evidence" value="ECO:0007669"/>
    <property type="project" value="InterPro"/>
</dbReference>
<dbReference type="PROSITE" id="PS00211">
    <property type="entry name" value="ABC_TRANSPORTER_1"/>
    <property type="match status" value="1"/>
</dbReference>
<evidence type="ECO:0000313" key="8">
    <source>
        <dbReference type="EMBL" id="QIE56648.1"/>
    </source>
</evidence>
<sequence length="295" mass="31772">MAVSLVEVRNLSMTYRLGAGMLGRTRLFRAVDDVSFSIDAGKVYGLVGESGSGKSTVARLVLGLSRPSGGEVRFQGEDISSVTPARWKELRREMQMVFQDPMSALDPRMPVLDQVVEPLTIHRIGAAAERVAGAEAMLASVGIGLELHGRFPHQLSGGQRQRVVIARALILSPRLLVCDEPVSALDVSIQAQVINLLADLRTRLGVGYLFISHDLRVVRHIADDIGVMHKGCLVETGPAENIFRHPQHAYTRALLAASPDLVPRRCQKGPIAPGVSAGQPAGHRSDCTAISSARL</sequence>
<dbReference type="GO" id="GO:0005524">
    <property type="term" value="F:ATP binding"/>
    <property type="evidence" value="ECO:0007669"/>
    <property type="project" value="UniProtKB-KW"/>
</dbReference>
<evidence type="ECO:0000256" key="1">
    <source>
        <dbReference type="ARBA" id="ARBA00004417"/>
    </source>
</evidence>
<reference evidence="8 9" key="1">
    <citation type="submission" date="2020-02" db="EMBL/GenBank/DDBJ databases">
        <title>complete genome sequence of Rhodobacteraceae bacterium.</title>
        <authorList>
            <person name="Park J."/>
            <person name="Kim Y.-S."/>
            <person name="Kim K.-H."/>
        </authorList>
    </citation>
    <scope>NUCLEOTIDE SEQUENCE [LARGE SCALE GENOMIC DNA]</scope>
    <source>
        <strain evidence="8 9">RR4-56</strain>
    </source>
</reference>
<dbReference type="AlphaFoldDB" id="A0A7L5C0M7"/>
<dbReference type="FunFam" id="3.40.50.300:FF:000016">
    <property type="entry name" value="Oligopeptide ABC transporter ATP-binding component"/>
    <property type="match status" value="1"/>
</dbReference>
<evidence type="ECO:0000256" key="6">
    <source>
        <dbReference type="SAM" id="MobiDB-lite"/>
    </source>
</evidence>
<dbReference type="InterPro" id="IPR050319">
    <property type="entry name" value="ABC_transp_ATP-bind"/>
</dbReference>
<proteinExistence type="inferred from homology"/>
<dbReference type="Gene3D" id="3.40.50.300">
    <property type="entry name" value="P-loop containing nucleotide triphosphate hydrolases"/>
    <property type="match status" value="1"/>
</dbReference>
<protein>
    <submittedName>
        <fullName evidence="8">ABC transporter ATP-binding protein</fullName>
    </submittedName>
</protein>
<evidence type="ECO:0000259" key="7">
    <source>
        <dbReference type="PROSITE" id="PS50893"/>
    </source>
</evidence>
<dbReference type="PANTHER" id="PTHR43776">
    <property type="entry name" value="TRANSPORT ATP-BINDING PROTEIN"/>
    <property type="match status" value="1"/>
</dbReference>
<dbReference type="KEGG" id="hdh:G5B40_15130"/>
<dbReference type="InterPro" id="IPR003439">
    <property type="entry name" value="ABC_transporter-like_ATP-bd"/>
</dbReference>
<keyword evidence="3" id="KW-0813">Transport</keyword>
<dbReference type="SMART" id="SM00382">
    <property type="entry name" value="AAA"/>
    <property type="match status" value="1"/>
</dbReference>
<dbReference type="GO" id="GO:0055085">
    <property type="term" value="P:transmembrane transport"/>
    <property type="evidence" value="ECO:0007669"/>
    <property type="project" value="UniProtKB-ARBA"/>
</dbReference>
<keyword evidence="4" id="KW-0547">Nucleotide-binding</keyword>
<evidence type="ECO:0000256" key="3">
    <source>
        <dbReference type="ARBA" id="ARBA00022448"/>
    </source>
</evidence>